<protein>
    <submittedName>
        <fullName evidence="2">Uncharacterized protein</fullName>
    </submittedName>
</protein>
<name>A0A507AZY9_9PEZI</name>
<feature type="region of interest" description="Disordered" evidence="1">
    <location>
        <begin position="293"/>
        <end position="323"/>
    </location>
</feature>
<reference evidence="2 3" key="1">
    <citation type="submission" date="2019-06" db="EMBL/GenBank/DDBJ databases">
        <title>Draft genome sequence of the filamentous fungus Phialemoniopsis curvata isolated from diesel fuel.</title>
        <authorList>
            <person name="Varaljay V.A."/>
            <person name="Lyon W.J."/>
            <person name="Crouch A.L."/>
            <person name="Drake C.E."/>
            <person name="Hollomon J.M."/>
            <person name="Nadeau L.J."/>
            <person name="Nunn H.S."/>
            <person name="Stevenson B.S."/>
            <person name="Bojanowski C.L."/>
            <person name="Crookes-Goodson W.J."/>
        </authorList>
    </citation>
    <scope>NUCLEOTIDE SEQUENCE [LARGE SCALE GENOMIC DNA]</scope>
    <source>
        <strain evidence="2 3">D216</strain>
    </source>
</reference>
<feature type="compositionally biased region" description="Basic residues" evidence="1">
    <location>
        <begin position="293"/>
        <end position="303"/>
    </location>
</feature>
<proteinExistence type="predicted"/>
<dbReference type="AlphaFoldDB" id="A0A507AZY9"/>
<feature type="region of interest" description="Disordered" evidence="1">
    <location>
        <begin position="239"/>
        <end position="260"/>
    </location>
</feature>
<dbReference type="RefSeq" id="XP_030992142.1">
    <property type="nucleotide sequence ID" value="XM_031143528.1"/>
</dbReference>
<sequence>MALVSSGTYVSSQGPVAVKDQGPTATTTWALSPLDQHMSNIYVRLMYFISFEDVSAEGIHDATSRLCVALDASLDRWPFLAGMVCPAPSTTNAGAVQLKYQLPRRTAVAGDRHRHPDPGIFRAQIVWYDDWPHRYDDFASSGGPDPNMCQKEIFSISVKHPVPGEVNPPLTLTASFLEHGGLVLCFARSEEHISKGGARDVESGQACRAPGRSVEQAFGPAINVQEFSPIDHAQDSAIGQDLSDNNVGRGKGIEPEESVDARKRVHGISSTFFGNMFVQAHARANLGELVGARKRPACKTPPRRRSDAQDRDDDEALRPPAGMQHPGILAAAAVRIHAAVLGVDDAYVGRRFANLARHQSKLTSQEDTDAANTGVDFSSWATLGGGIDFGLPGSGGRPDWVRKTWSCNPGAANVLPRTGIGSDWELLLSLEEVEMEQVWRHEELGAWMKESEEGKWR</sequence>
<accession>A0A507AZY9</accession>
<dbReference type="GeneID" id="41976097"/>
<evidence type="ECO:0000313" key="2">
    <source>
        <dbReference type="EMBL" id="TPX10431.1"/>
    </source>
</evidence>
<comment type="caution">
    <text evidence="2">The sequence shown here is derived from an EMBL/GenBank/DDBJ whole genome shotgun (WGS) entry which is preliminary data.</text>
</comment>
<evidence type="ECO:0000256" key="1">
    <source>
        <dbReference type="SAM" id="MobiDB-lite"/>
    </source>
</evidence>
<dbReference type="Proteomes" id="UP000319257">
    <property type="component" value="Unassembled WGS sequence"/>
</dbReference>
<evidence type="ECO:0000313" key="3">
    <source>
        <dbReference type="Proteomes" id="UP000319257"/>
    </source>
</evidence>
<dbReference type="InParanoid" id="A0A507AZY9"/>
<organism evidence="2 3">
    <name type="scientific">Thyridium curvatum</name>
    <dbReference type="NCBI Taxonomy" id="1093900"/>
    <lineage>
        <taxon>Eukaryota</taxon>
        <taxon>Fungi</taxon>
        <taxon>Dikarya</taxon>
        <taxon>Ascomycota</taxon>
        <taxon>Pezizomycotina</taxon>
        <taxon>Sordariomycetes</taxon>
        <taxon>Sordariomycetidae</taxon>
        <taxon>Thyridiales</taxon>
        <taxon>Thyridiaceae</taxon>
        <taxon>Thyridium</taxon>
    </lineage>
</organism>
<dbReference type="InterPro" id="IPR023213">
    <property type="entry name" value="CAT-like_dom_sf"/>
</dbReference>
<feature type="compositionally biased region" description="Basic and acidic residues" evidence="1">
    <location>
        <begin position="251"/>
        <end position="260"/>
    </location>
</feature>
<gene>
    <name evidence="2" type="ORF">E0L32_008650</name>
</gene>
<dbReference type="STRING" id="1093900.A0A507AZY9"/>
<keyword evidence="3" id="KW-1185">Reference proteome</keyword>
<dbReference type="EMBL" id="SKBQ01000058">
    <property type="protein sequence ID" value="TPX10431.1"/>
    <property type="molecule type" value="Genomic_DNA"/>
</dbReference>
<dbReference type="OrthoDB" id="1862401at2759"/>
<dbReference type="Gene3D" id="3.30.559.10">
    <property type="entry name" value="Chloramphenicol acetyltransferase-like domain"/>
    <property type="match status" value="2"/>
</dbReference>